<dbReference type="Gene3D" id="2.40.50.100">
    <property type="match status" value="2"/>
</dbReference>
<reference evidence="9" key="1">
    <citation type="submission" date="2015-06" db="EMBL/GenBank/DDBJ databases">
        <title>Comparative genomics of Burkholderia leaf nodule symbionts.</title>
        <authorList>
            <person name="Carlier A."/>
            <person name="Eberl L."/>
            <person name="Pinto-Carbo M."/>
        </authorList>
    </citation>
    <scope>NUCLEOTIDE SEQUENCE [LARGE SCALE GENOMIC DNA]</scope>
    <source>
        <strain evidence="9">UZHbot4</strain>
    </source>
</reference>
<evidence type="ECO:0000259" key="7">
    <source>
        <dbReference type="PROSITE" id="PS51866"/>
    </source>
</evidence>
<dbReference type="NCBIfam" id="TIGR00638">
    <property type="entry name" value="Mop"/>
    <property type="match status" value="2"/>
</dbReference>
<feature type="region of interest" description="Required for dimer formation and molybdate binding" evidence="6">
    <location>
        <begin position="129"/>
        <end position="137"/>
    </location>
</feature>
<proteinExistence type="inferred from homology"/>
<dbReference type="PANTHER" id="PTHR30432">
    <property type="entry name" value="TRANSCRIPTIONAL REGULATOR MODE"/>
    <property type="match status" value="1"/>
</dbReference>
<comment type="similarity">
    <text evidence="1 5">Belongs to the ModE family.</text>
</comment>
<dbReference type="GO" id="GO:0030151">
    <property type="term" value="F:molybdenum ion binding"/>
    <property type="evidence" value="ECO:0007669"/>
    <property type="project" value="UniProtKB-UniRule"/>
</dbReference>
<evidence type="ECO:0000256" key="1">
    <source>
        <dbReference type="ARBA" id="ARBA00008110"/>
    </source>
</evidence>
<dbReference type="OrthoDB" id="9800709at2"/>
<dbReference type="EMBL" id="LFJJ01000099">
    <property type="protein sequence ID" value="KND59788.1"/>
    <property type="molecule type" value="Genomic_DNA"/>
</dbReference>
<evidence type="ECO:0000256" key="3">
    <source>
        <dbReference type="ARBA" id="ARBA00022505"/>
    </source>
</evidence>
<dbReference type="PROSITE" id="PS51866">
    <property type="entry name" value="MOP"/>
    <property type="match status" value="2"/>
</dbReference>
<dbReference type="Gene3D" id="1.10.10.10">
    <property type="entry name" value="Winged helix-like DNA-binding domain superfamily/Winged helix DNA-binding domain"/>
    <property type="match status" value="1"/>
</dbReference>
<keyword evidence="4" id="KW-0677">Repeat</keyword>
<dbReference type="SUPFAM" id="SSF50331">
    <property type="entry name" value="MOP-like"/>
    <property type="match status" value="2"/>
</dbReference>
<dbReference type="Pfam" id="PF03459">
    <property type="entry name" value="TOBE"/>
    <property type="match status" value="2"/>
</dbReference>
<accession>A0A0L0MBP9</accession>
<dbReference type="InterPro" id="IPR036390">
    <property type="entry name" value="WH_DNA-bd_sf"/>
</dbReference>
<evidence type="ECO:0000256" key="6">
    <source>
        <dbReference type="PIRSR" id="PIRSR005763-1"/>
    </source>
</evidence>
<dbReference type="GO" id="GO:0015689">
    <property type="term" value="P:molybdate ion transport"/>
    <property type="evidence" value="ECO:0007669"/>
    <property type="project" value="UniProtKB-UniRule"/>
</dbReference>
<dbReference type="InterPro" id="IPR016462">
    <property type="entry name" value="ModE"/>
</dbReference>
<keyword evidence="9" id="KW-1185">Reference proteome</keyword>
<organism evidence="8 9">
    <name type="scientific">Candidatus Burkholderia verschuerenii</name>
    <dbReference type="NCBI Taxonomy" id="242163"/>
    <lineage>
        <taxon>Bacteria</taxon>
        <taxon>Pseudomonadati</taxon>
        <taxon>Pseudomonadota</taxon>
        <taxon>Betaproteobacteria</taxon>
        <taxon>Burkholderiales</taxon>
        <taxon>Burkholderiaceae</taxon>
        <taxon>Burkholderia</taxon>
    </lineage>
</organism>
<evidence type="ECO:0000313" key="9">
    <source>
        <dbReference type="Proteomes" id="UP000036959"/>
    </source>
</evidence>
<dbReference type="InterPro" id="IPR005116">
    <property type="entry name" value="Transp-assoc_OB_typ1"/>
</dbReference>
<sequence>MTTRESLELGGSVWLKSGAETLGGAGRIALLAAIRDTGSITAAAKAVGMSYKAAWDAVDTMNNLAGERLVVTASGGRGGGTTLTPAASRLIETYRAVEREHRKFLQHVGAAIDGFAHDWQLIGKLGMKTNARNQLAGKVTKVTRGAVNDEIELGLLGGQTIVAVVTHESTEALGLKQGSDAFALIKASWVMLMEDTSAKLSARNQLRGTVSNVTKGAVNAEVNLTLDDSTTITAIITNQSADTLGLAAGQKAVAVIKASSVIIGVND</sequence>
<dbReference type="SUPFAM" id="SSF46785">
    <property type="entry name" value="Winged helix' DNA-binding domain"/>
    <property type="match status" value="1"/>
</dbReference>
<dbReference type="InterPro" id="IPR008995">
    <property type="entry name" value="Mo/tungstate-bd_C_term_dom"/>
</dbReference>
<dbReference type="GO" id="GO:0003700">
    <property type="term" value="F:DNA-binding transcription factor activity"/>
    <property type="evidence" value="ECO:0007669"/>
    <property type="project" value="InterPro"/>
</dbReference>
<evidence type="ECO:0000256" key="4">
    <source>
        <dbReference type="ARBA" id="ARBA00022737"/>
    </source>
</evidence>
<dbReference type="InterPro" id="IPR036388">
    <property type="entry name" value="WH-like_DNA-bd_sf"/>
</dbReference>
<keyword evidence="3 5" id="KW-0500">Molybdenum</keyword>
<dbReference type="InterPro" id="IPR000847">
    <property type="entry name" value="LysR_HTH_N"/>
</dbReference>
<dbReference type="RefSeq" id="WP_050454350.1">
    <property type="nucleotide sequence ID" value="NZ_LFJJ01000099.1"/>
</dbReference>
<dbReference type="Proteomes" id="UP000036959">
    <property type="component" value="Unassembled WGS sequence"/>
</dbReference>
<dbReference type="AlphaFoldDB" id="A0A0L0MBP9"/>
<dbReference type="GO" id="GO:0003677">
    <property type="term" value="F:DNA binding"/>
    <property type="evidence" value="ECO:0007669"/>
    <property type="project" value="UniProtKB-KW"/>
</dbReference>
<feature type="domain" description="Mop" evidence="7">
    <location>
        <begin position="199"/>
        <end position="265"/>
    </location>
</feature>
<evidence type="ECO:0000256" key="2">
    <source>
        <dbReference type="ARBA" id="ARBA00022448"/>
    </source>
</evidence>
<evidence type="ECO:0000313" key="8">
    <source>
        <dbReference type="EMBL" id="KND59788.1"/>
    </source>
</evidence>
<evidence type="ECO:0000256" key="5">
    <source>
        <dbReference type="PIRNR" id="PIRNR005763"/>
    </source>
</evidence>
<dbReference type="PANTHER" id="PTHR30432:SF1">
    <property type="entry name" value="DNA-BINDING TRANSCRIPTIONAL DUAL REGULATOR MODE"/>
    <property type="match status" value="1"/>
</dbReference>
<dbReference type="InterPro" id="IPR004606">
    <property type="entry name" value="Mop_domain"/>
</dbReference>
<dbReference type="PATRIC" id="fig|242163.4.peg.350"/>
<protein>
    <submittedName>
        <fullName evidence="8">DNA-binding domain of ModE / Molybdate-binding domain of ModE</fullName>
    </submittedName>
</protein>
<keyword evidence="8" id="KW-0238">DNA-binding</keyword>
<dbReference type="InterPro" id="IPR051815">
    <property type="entry name" value="Molybdate_resp_trans_reg"/>
</dbReference>
<dbReference type="Pfam" id="PF00126">
    <property type="entry name" value="HTH_1"/>
    <property type="match status" value="1"/>
</dbReference>
<gene>
    <name evidence="8" type="ORF">BVER_04800</name>
</gene>
<dbReference type="PIRSF" id="PIRSF005763">
    <property type="entry name" value="Txn_reg_ModE"/>
    <property type="match status" value="1"/>
</dbReference>
<feature type="domain" description="Mop" evidence="7">
    <location>
        <begin position="128"/>
        <end position="194"/>
    </location>
</feature>
<keyword evidence="2 5" id="KW-0813">Transport</keyword>
<name>A0A0L0MBP9_9BURK</name>
<comment type="caution">
    <text evidence="8">The sequence shown here is derived from an EMBL/GenBank/DDBJ whole genome shotgun (WGS) entry which is preliminary data.</text>
</comment>